<keyword evidence="6" id="KW-0443">Lipid metabolism</keyword>
<dbReference type="PANTHER" id="PTHR12497">
    <property type="entry name" value="TAZ PROTEIN TAFAZZIN"/>
    <property type="match status" value="1"/>
</dbReference>
<sequence>MSSNMTSSANYKPPAPAADATTGSHGTTTATSSSSSTMASPQQQQQQQQIQNHAQAPHSPNLPSRIASVMIMGLTGIISRTFLYGLNDVEVKGLDRFKQLLDSREDPERRERGLLTVSNHISVLDDPVVWGVLPLSYAFNPNNLRWTLAAHDICFANPTFSAFFTAGQVLPCHRLKHSPHGGLFQPSLTQAIRLLSSQPFTQPGFSPAPLTSPVTSLSTPSAVDIPDPFTIGTLTYSTTGSDSHPAPSIYTRNRHSWVHVFPEGLVHQHPQVDLRYFKWGVARLILESEPAPDVVPMFIDGTQHVMNEERGFPRFLPRIGKKIRVAFGEVVDYEREFGDLRRRWRREVERVRQQEEEEEVKAAAKAAKATKGKELVAVENSSTKPRLLGDLPEQLKYSEEAQKIRIECARRMREQVLKVRRELGGYDESDPNFGEASTWAPDRKVKAEKYKSRVDGSEINQD</sequence>
<proteinExistence type="inferred from homology"/>
<keyword evidence="16" id="KW-1185">Reference proteome</keyword>
<comment type="subcellular location">
    <subcellularLocation>
        <location evidence="1">Mitochondrion inner membrane</location>
        <topology evidence="1">Peripheral membrane protein</topology>
        <orientation evidence="1">Intermembrane side</orientation>
    </subcellularLocation>
    <subcellularLocation>
        <location evidence="10">Mitochondrion outer membrane</location>
        <topology evidence="10">Peripheral membrane protein</topology>
        <orientation evidence="10">Intermembrane side</orientation>
    </subcellularLocation>
</comment>
<dbReference type="PANTHER" id="PTHR12497:SF0">
    <property type="entry name" value="TAFAZZIN"/>
    <property type="match status" value="1"/>
</dbReference>
<evidence type="ECO:0000256" key="7">
    <source>
        <dbReference type="ARBA" id="ARBA00023128"/>
    </source>
</evidence>
<keyword evidence="7" id="KW-0496">Mitochondrion</keyword>
<evidence type="ECO:0000256" key="11">
    <source>
        <dbReference type="ARBA" id="ARBA00047906"/>
    </source>
</evidence>
<evidence type="ECO:0000256" key="13">
    <source>
        <dbReference type="SAM" id="MobiDB-lite"/>
    </source>
</evidence>
<dbReference type="Proteomes" id="UP001451303">
    <property type="component" value="Unassembled WGS sequence"/>
</dbReference>
<dbReference type="InterPro" id="IPR002123">
    <property type="entry name" value="Plipid/glycerol_acylTrfase"/>
</dbReference>
<evidence type="ECO:0000313" key="15">
    <source>
        <dbReference type="EMBL" id="KAL0472997.1"/>
    </source>
</evidence>
<feature type="compositionally biased region" description="Polar residues" evidence="13">
    <location>
        <begin position="1"/>
        <end position="10"/>
    </location>
</feature>
<dbReference type="CDD" id="cd07989">
    <property type="entry name" value="LPLAT_AGPAT-like"/>
    <property type="match status" value="1"/>
</dbReference>
<feature type="domain" description="Phospholipid/glycerol acyltransferase" evidence="14">
    <location>
        <begin position="114"/>
        <end position="302"/>
    </location>
</feature>
<keyword evidence="5" id="KW-0999">Mitochondrion inner membrane</keyword>
<evidence type="ECO:0000256" key="2">
    <source>
        <dbReference type="ARBA" id="ARBA00010524"/>
    </source>
</evidence>
<feature type="region of interest" description="Disordered" evidence="13">
    <location>
        <begin position="425"/>
        <end position="462"/>
    </location>
</feature>
<keyword evidence="4" id="KW-1000">Mitochondrion outer membrane</keyword>
<protein>
    <recommendedName>
        <fullName evidence="12">Tafazzin family protein</fullName>
    </recommendedName>
</protein>
<name>A0ABR3DK30_NEUIN</name>
<reference evidence="15 16" key="1">
    <citation type="submission" date="2023-09" db="EMBL/GenBank/DDBJ databases">
        <title>Multi-omics analysis of a traditional fermented food reveals byproduct-associated fungal strains for waste-to-food upcycling.</title>
        <authorList>
            <consortium name="Lawrence Berkeley National Laboratory"/>
            <person name="Rekdal V.M."/>
            <person name="Villalobos-Escobedo J.M."/>
            <person name="Rodriguez-Valeron N."/>
            <person name="Garcia M.O."/>
            <person name="Vasquez D.P."/>
            <person name="Damayanti I."/>
            <person name="Sorensen P.M."/>
            <person name="Baidoo E.E."/>
            <person name="De Carvalho A.C."/>
            <person name="Riley R."/>
            <person name="Lipzen A."/>
            <person name="He G."/>
            <person name="Yan M."/>
            <person name="Haridas S."/>
            <person name="Daum C."/>
            <person name="Yoshinaga Y."/>
            <person name="Ng V."/>
            <person name="Grigoriev I.V."/>
            <person name="Munk R."/>
            <person name="Nuraida L."/>
            <person name="Wijaya C.H."/>
            <person name="Morales P.-C."/>
            <person name="Keasling J.D."/>
        </authorList>
    </citation>
    <scope>NUCLEOTIDE SEQUENCE [LARGE SCALE GENOMIC DNA]</scope>
    <source>
        <strain evidence="15 16">FGSC 2613</strain>
    </source>
</reference>
<keyword evidence="9" id="KW-0012">Acyltransferase</keyword>
<evidence type="ECO:0000259" key="14">
    <source>
        <dbReference type="SMART" id="SM00563"/>
    </source>
</evidence>
<comment type="catalytic activity">
    <reaction evidence="11">
        <text>1'-[1,2-diacyl-sn-glycero-3-phospho],3'-[1-acyl-sn-glycero-3-phospho]-glycerol + a 1,2-diacyl-sn-glycero-3-phosphocholine = a cardiolipin + a 1-acyl-sn-glycero-3-phosphocholine</text>
        <dbReference type="Rhea" id="RHEA:33731"/>
        <dbReference type="ChEBI" id="CHEBI:57643"/>
        <dbReference type="ChEBI" id="CHEBI:58168"/>
        <dbReference type="ChEBI" id="CHEBI:62237"/>
        <dbReference type="ChEBI" id="CHEBI:64743"/>
    </reaction>
    <physiologicalReaction direction="left-to-right" evidence="11">
        <dbReference type="Rhea" id="RHEA:33732"/>
    </physiologicalReaction>
    <physiologicalReaction direction="right-to-left" evidence="11">
        <dbReference type="Rhea" id="RHEA:33733"/>
    </physiologicalReaction>
</comment>
<feature type="compositionally biased region" description="Low complexity" evidence="13">
    <location>
        <begin position="17"/>
        <end position="56"/>
    </location>
</feature>
<evidence type="ECO:0000256" key="3">
    <source>
        <dbReference type="ARBA" id="ARBA00022679"/>
    </source>
</evidence>
<evidence type="ECO:0000256" key="10">
    <source>
        <dbReference type="ARBA" id="ARBA00024323"/>
    </source>
</evidence>
<dbReference type="InterPro" id="IPR000872">
    <property type="entry name" value="Tafazzin"/>
</dbReference>
<dbReference type="PRINTS" id="PR00979">
    <property type="entry name" value="TAFAZZIN"/>
</dbReference>
<evidence type="ECO:0000256" key="6">
    <source>
        <dbReference type="ARBA" id="ARBA00023098"/>
    </source>
</evidence>
<feature type="compositionally biased region" description="Basic and acidic residues" evidence="13">
    <location>
        <begin position="441"/>
        <end position="456"/>
    </location>
</feature>
<comment type="similarity">
    <text evidence="2 12">Belongs to the taffazin family.</text>
</comment>
<feature type="region of interest" description="Disordered" evidence="13">
    <location>
        <begin position="1"/>
        <end position="62"/>
    </location>
</feature>
<evidence type="ECO:0000256" key="12">
    <source>
        <dbReference type="RuleBase" id="RU365062"/>
    </source>
</evidence>
<dbReference type="EMBL" id="JAVLET010000002">
    <property type="protein sequence ID" value="KAL0472997.1"/>
    <property type="molecule type" value="Genomic_DNA"/>
</dbReference>
<dbReference type="SUPFAM" id="SSF69593">
    <property type="entry name" value="Glycerol-3-phosphate (1)-acyltransferase"/>
    <property type="match status" value="1"/>
</dbReference>
<keyword evidence="8" id="KW-0472">Membrane</keyword>
<evidence type="ECO:0000256" key="1">
    <source>
        <dbReference type="ARBA" id="ARBA00004137"/>
    </source>
</evidence>
<evidence type="ECO:0000256" key="5">
    <source>
        <dbReference type="ARBA" id="ARBA00022792"/>
    </source>
</evidence>
<gene>
    <name evidence="15" type="ORF">QR685DRAFT_435475</name>
</gene>
<accession>A0ABR3DK30</accession>
<keyword evidence="3" id="KW-0808">Transferase</keyword>
<comment type="caution">
    <text evidence="15">The sequence shown here is derived from an EMBL/GenBank/DDBJ whole genome shotgun (WGS) entry which is preliminary data.</text>
</comment>
<evidence type="ECO:0000256" key="4">
    <source>
        <dbReference type="ARBA" id="ARBA00022787"/>
    </source>
</evidence>
<evidence type="ECO:0000313" key="16">
    <source>
        <dbReference type="Proteomes" id="UP001451303"/>
    </source>
</evidence>
<evidence type="ECO:0000256" key="9">
    <source>
        <dbReference type="ARBA" id="ARBA00023315"/>
    </source>
</evidence>
<evidence type="ECO:0000256" key="8">
    <source>
        <dbReference type="ARBA" id="ARBA00023136"/>
    </source>
</evidence>
<dbReference type="Pfam" id="PF01553">
    <property type="entry name" value="Acyltransferase"/>
    <property type="match status" value="1"/>
</dbReference>
<organism evidence="15 16">
    <name type="scientific">Neurospora intermedia</name>
    <dbReference type="NCBI Taxonomy" id="5142"/>
    <lineage>
        <taxon>Eukaryota</taxon>
        <taxon>Fungi</taxon>
        <taxon>Dikarya</taxon>
        <taxon>Ascomycota</taxon>
        <taxon>Pezizomycotina</taxon>
        <taxon>Sordariomycetes</taxon>
        <taxon>Sordariomycetidae</taxon>
        <taxon>Sordariales</taxon>
        <taxon>Sordariaceae</taxon>
        <taxon>Neurospora</taxon>
    </lineage>
</organism>
<dbReference type="SMART" id="SM00563">
    <property type="entry name" value="PlsC"/>
    <property type="match status" value="1"/>
</dbReference>